<reference evidence="10" key="2">
    <citation type="submission" date="2020-12" db="UniProtKB">
        <authorList>
            <consortium name="WormBaseParasite"/>
        </authorList>
    </citation>
    <scope>IDENTIFICATION</scope>
</reference>
<protein>
    <recommendedName>
        <fullName evidence="5">Deoxyribonuclease TATDN1</fullName>
    </recommendedName>
</protein>
<dbReference type="WBParaSite" id="SRAE_1000124400.1">
    <property type="protein sequence ID" value="SRAE_1000124400.1"/>
    <property type="gene ID" value="WBGene00257848"/>
</dbReference>
<feature type="binding site" evidence="7">
    <location>
        <position position="243"/>
    </location>
    <ligand>
        <name>a divalent metal cation</name>
        <dbReference type="ChEBI" id="CHEBI:60240"/>
        <label>1</label>
    </ligand>
</feature>
<keyword evidence="4" id="KW-0378">Hydrolase</keyword>
<evidence type="ECO:0000256" key="3">
    <source>
        <dbReference type="ARBA" id="ARBA00022723"/>
    </source>
</evidence>
<evidence type="ECO:0000313" key="9">
    <source>
        <dbReference type="Proteomes" id="UP000035682"/>
    </source>
</evidence>
<comment type="similarity">
    <text evidence="1">Belongs to the metallo-dependent hydrolases superfamily. TatD-type hydrolase family.</text>
</comment>
<dbReference type="GO" id="GO:0008310">
    <property type="term" value="F:single-stranded DNA 3'-5' DNA exonuclease activity"/>
    <property type="evidence" value="ECO:0007669"/>
    <property type="project" value="TreeGrafter"/>
</dbReference>
<dbReference type="OrthoDB" id="413993at2759"/>
<dbReference type="Gene3D" id="3.20.20.140">
    <property type="entry name" value="Metal-dependent hydrolases"/>
    <property type="match status" value="1"/>
</dbReference>
<comment type="function">
    <text evidence="6">Deoxyribonuclease which catalyzes (in vitro) the decatenation of kinetoplast DNA, which are circular DNA catenated to each other, producing linear DNA molecules. Plays an important role in chromosomal segregation and cell cycle progression during eye development probably via its DNA decatenation activity.</text>
</comment>
<evidence type="ECO:0000256" key="4">
    <source>
        <dbReference type="ARBA" id="ARBA00022801"/>
    </source>
</evidence>
<dbReference type="PANTHER" id="PTHR10060">
    <property type="entry name" value="TATD FAMILY DEOXYRIBONUCLEASE"/>
    <property type="match status" value="1"/>
</dbReference>
<keyword evidence="9" id="KW-1185">Reference proteome</keyword>
<gene>
    <name evidence="8 10 11" type="ORF">SRAE_1000124400</name>
</gene>
<dbReference type="GO" id="GO:0043277">
    <property type="term" value="P:apoptotic cell clearance"/>
    <property type="evidence" value="ECO:0007669"/>
    <property type="project" value="EnsemblMetazoa"/>
</dbReference>
<dbReference type="AlphaFoldDB" id="A0A090MVL4"/>
<dbReference type="EMBL" id="LN609528">
    <property type="protein sequence ID" value="CEF62978.1"/>
    <property type="molecule type" value="Genomic_DNA"/>
</dbReference>
<dbReference type="CDD" id="cd01310">
    <property type="entry name" value="TatD_DNAse"/>
    <property type="match status" value="1"/>
</dbReference>
<dbReference type="SUPFAM" id="SSF51556">
    <property type="entry name" value="Metallo-dependent hydrolases"/>
    <property type="match status" value="1"/>
</dbReference>
<feature type="binding site" evidence="7">
    <location>
        <position position="190"/>
    </location>
    <ligand>
        <name>a divalent metal cation</name>
        <dbReference type="ChEBI" id="CHEBI:60240"/>
        <label>2</label>
    </ligand>
</feature>
<evidence type="ECO:0000313" key="8">
    <source>
        <dbReference type="EMBL" id="CEF62978.1"/>
    </source>
</evidence>
<dbReference type="GO" id="GO:0006309">
    <property type="term" value="P:apoptotic DNA fragmentation"/>
    <property type="evidence" value="ECO:0007669"/>
    <property type="project" value="EnsemblMetazoa"/>
</dbReference>
<dbReference type="OMA" id="HDAKSWE"/>
<evidence type="ECO:0000256" key="2">
    <source>
        <dbReference type="ARBA" id="ARBA00022722"/>
    </source>
</evidence>
<evidence type="ECO:0000256" key="5">
    <source>
        <dbReference type="ARBA" id="ARBA00039767"/>
    </source>
</evidence>
<dbReference type="CTD" id="36375343"/>
<dbReference type="InterPro" id="IPR050891">
    <property type="entry name" value="TatD-type_Hydrolase"/>
</dbReference>
<proteinExistence type="inferred from homology"/>
<dbReference type="Proteomes" id="UP000035682">
    <property type="component" value="Unplaced"/>
</dbReference>
<dbReference type="GO" id="GO:0046872">
    <property type="term" value="F:metal ion binding"/>
    <property type="evidence" value="ECO:0007669"/>
    <property type="project" value="UniProtKB-KW"/>
</dbReference>
<dbReference type="InterPro" id="IPR001130">
    <property type="entry name" value="TatD-like"/>
</dbReference>
<dbReference type="RefSeq" id="XP_024502180.1">
    <property type="nucleotide sequence ID" value="XM_024648176.1"/>
</dbReference>
<evidence type="ECO:0000256" key="6">
    <source>
        <dbReference type="ARBA" id="ARBA00045223"/>
    </source>
</evidence>
<keyword evidence="2" id="KW-0540">Nuclease</keyword>
<name>A0A090MVL4_STRRB</name>
<feature type="binding site" evidence="7">
    <location>
        <position position="129"/>
    </location>
    <ligand>
        <name>a divalent metal cation</name>
        <dbReference type="ChEBI" id="CHEBI:60240"/>
        <label>1</label>
    </ligand>
</feature>
<evidence type="ECO:0000313" key="11">
    <source>
        <dbReference type="WormBase" id="SRAE_1000124400"/>
    </source>
</evidence>
<evidence type="ECO:0000256" key="7">
    <source>
        <dbReference type="PIRSR" id="PIRSR005902-1"/>
    </source>
</evidence>
<dbReference type="STRING" id="34506.A0A090MVL4"/>
<dbReference type="InterPro" id="IPR018228">
    <property type="entry name" value="DNase_TatD-rel_CS"/>
</dbReference>
<dbReference type="eggNOG" id="KOG3020">
    <property type="taxonomic scope" value="Eukaryota"/>
</dbReference>
<dbReference type="PIRSF" id="PIRSF005902">
    <property type="entry name" value="DNase_TatD"/>
    <property type="match status" value="1"/>
</dbReference>
<evidence type="ECO:0000256" key="1">
    <source>
        <dbReference type="ARBA" id="ARBA00009275"/>
    </source>
</evidence>
<dbReference type="GeneID" id="36375343"/>
<feature type="binding site" evidence="7">
    <location>
        <position position="165"/>
    </location>
    <ligand>
        <name>a divalent metal cation</name>
        <dbReference type="ChEBI" id="CHEBI:60240"/>
        <label>2</label>
    </ligand>
</feature>
<dbReference type="Pfam" id="PF01026">
    <property type="entry name" value="TatD_DNase"/>
    <property type="match status" value="1"/>
</dbReference>
<dbReference type="FunFam" id="3.20.20.140:FF:000005">
    <property type="entry name" value="TatD family hydrolase"/>
    <property type="match status" value="1"/>
</dbReference>
<sequence length="317" mass="35574">MLKFHHHISKTILGTFQKMAKSSKSLPDISSIKLNNKLTDIGCNLGHPSFKNDFEEVLKRANQAGVEKIMITGPNVSGSKEVCELAKTKPGLFYFTAGVHPHEAKEFNENTISEINELLKESHCVASGECGLDYNRMFSTKEEQLVCFEEQLKLACKVKKPLFLHEREAHDDMVMLLTKYKSELPPAVIHCFTGTAKEAEKYISMGLYIGLTGFLAKDKTDNGVQYALKNGIIPLNRLMIETDAPYMYCNIGNKKLKKIKESMSDEAKALHKYSSFERNEPCAMAAIVEVIAHFMGETVEKVAEETHKNSMIVFGLQ</sequence>
<keyword evidence="3 7" id="KW-0479">Metal-binding</keyword>
<reference evidence="8 9" key="1">
    <citation type="submission" date="2014-09" db="EMBL/GenBank/DDBJ databases">
        <authorList>
            <person name="Martin A.A."/>
        </authorList>
    </citation>
    <scope>NUCLEOTIDE SEQUENCE</scope>
    <source>
        <strain evidence="9">ED321</strain>
        <strain evidence="8">ED321 Heterogonic</strain>
    </source>
</reference>
<dbReference type="GO" id="GO:0005829">
    <property type="term" value="C:cytosol"/>
    <property type="evidence" value="ECO:0007669"/>
    <property type="project" value="TreeGrafter"/>
</dbReference>
<dbReference type="InterPro" id="IPR032466">
    <property type="entry name" value="Metal_Hydrolase"/>
</dbReference>
<evidence type="ECO:0000313" key="10">
    <source>
        <dbReference type="WBParaSite" id="SRAE_1000124400.1"/>
    </source>
</evidence>
<dbReference type="PROSITE" id="PS01090">
    <property type="entry name" value="TATD_2"/>
    <property type="match status" value="1"/>
</dbReference>
<organism evidence="8">
    <name type="scientific">Strongyloides ratti</name>
    <name type="common">Parasitic roundworm</name>
    <dbReference type="NCBI Taxonomy" id="34506"/>
    <lineage>
        <taxon>Eukaryota</taxon>
        <taxon>Metazoa</taxon>
        <taxon>Ecdysozoa</taxon>
        <taxon>Nematoda</taxon>
        <taxon>Chromadorea</taxon>
        <taxon>Rhabditida</taxon>
        <taxon>Tylenchina</taxon>
        <taxon>Panagrolaimomorpha</taxon>
        <taxon>Strongyloidoidea</taxon>
        <taxon>Strongyloididae</taxon>
        <taxon>Strongyloides</taxon>
    </lineage>
</organism>
<dbReference type="PANTHER" id="PTHR10060:SF15">
    <property type="entry name" value="DEOXYRIBONUCLEASE TATDN1"/>
    <property type="match status" value="1"/>
</dbReference>
<dbReference type="WormBase" id="SRAE_1000124400">
    <property type="protein sequence ID" value="SRP04261"/>
    <property type="gene ID" value="WBGene00257848"/>
</dbReference>
<accession>A0A090MVL4</accession>